<evidence type="ECO:0000313" key="1">
    <source>
        <dbReference type="EMBL" id="MBJ6748966.1"/>
    </source>
</evidence>
<dbReference type="PIRSF" id="PIRSF018634">
    <property type="entry name" value="UCP018634"/>
    <property type="match status" value="1"/>
</dbReference>
<accession>A0ABS0Y9G6</accession>
<evidence type="ECO:0000313" key="2">
    <source>
        <dbReference type="Proteomes" id="UP000614714"/>
    </source>
</evidence>
<reference evidence="1 2" key="1">
    <citation type="submission" date="2020-12" db="EMBL/GenBank/DDBJ databases">
        <title>Geomonas sp. Red421, isolated from paddy soil.</title>
        <authorList>
            <person name="Xu Z."/>
            <person name="Zhang Z."/>
            <person name="Masuda Y."/>
            <person name="Itoh H."/>
            <person name="Senoo K."/>
        </authorList>
    </citation>
    <scope>NUCLEOTIDE SEQUENCE [LARGE SCALE GENOMIC DNA]</scope>
    <source>
        <strain evidence="1 2">Red421</strain>
    </source>
</reference>
<sequence>MRILATKWFAKFAKKNSLDEALLVNAIGEVEKGNVDADLGCGLIKKRIARAGGGKRAGYRTIIAYRKGSRAIFLYGFSKSAADNVDEEDLRTLKKLAAIYGAFSEDRLSEAIIEGALLEVRNEQTSEE</sequence>
<dbReference type="Proteomes" id="UP000614714">
    <property type="component" value="Unassembled WGS sequence"/>
</dbReference>
<dbReference type="Pfam" id="PF06296">
    <property type="entry name" value="RelE"/>
    <property type="match status" value="1"/>
</dbReference>
<name>A0ABS0Y9G6_9BACT</name>
<comment type="caution">
    <text evidence="1">The sequence shown here is derived from an EMBL/GenBank/DDBJ whole genome shotgun (WGS) entry which is preliminary data.</text>
</comment>
<dbReference type="EMBL" id="JAEMHL010000001">
    <property type="protein sequence ID" value="MBJ6748966.1"/>
    <property type="molecule type" value="Genomic_DNA"/>
</dbReference>
<dbReference type="RefSeq" id="WP_199387526.1">
    <property type="nucleotide sequence ID" value="NZ_JAEMHL010000001.1"/>
</dbReference>
<keyword evidence="2" id="KW-1185">Reference proteome</keyword>
<protein>
    <submittedName>
        <fullName evidence="1">Type II toxin-antitoxin system RelE/ParE family toxin</fullName>
    </submittedName>
</protein>
<organism evidence="1 2">
    <name type="scientific">Geomonas anaerohicana</name>
    <dbReference type="NCBI Taxonomy" id="2798583"/>
    <lineage>
        <taxon>Bacteria</taxon>
        <taxon>Pseudomonadati</taxon>
        <taxon>Thermodesulfobacteriota</taxon>
        <taxon>Desulfuromonadia</taxon>
        <taxon>Geobacterales</taxon>
        <taxon>Geobacteraceae</taxon>
        <taxon>Geomonas</taxon>
    </lineage>
</organism>
<dbReference type="InterPro" id="IPR009387">
    <property type="entry name" value="HigB-2"/>
</dbReference>
<proteinExistence type="predicted"/>
<gene>
    <name evidence="1" type="ORF">JFN91_01940</name>
</gene>